<evidence type="ECO:0000256" key="2">
    <source>
        <dbReference type="SAM" id="Phobius"/>
    </source>
</evidence>
<dbReference type="EMBL" id="JABEBT010000074">
    <property type="protein sequence ID" value="KAF7633545.1"/>
    <property type="molecule type" value="Genomic_DNA"/>
</dbReference>
<evidence type="ECO:0000256" key="1">
    <source>
        <dbReference type="SAM" id="MobiDB-lite"/>
    </source>
</evidence>
<dbReference type="Proteomes" id="UP000605970">
    <property type="component" value="Unassembled WGS sequence"/>
</dbReference>
<organism evidence="3 4">
    <name type="scientific">Meloidogyne graminicola</name>
    <dbReference type="NCBI Taxonomy" id="189291"/>
    <lineage>
        <taxon>Eukaryota</taxon>
        <taxon>Metazoa</taxon>
        <taxon>Ecdysozoa</taxon>
        <taxon>Nematoda</taxon>
        <taxon>Chromadorea</taxon>
        <taxon>Rhabditida</taxon>
        <taxon>Tylenchina</taxon>
        <taxon>Tylenchomorpha</taxon>
        <taxon>Tylenchoidea</taxon>
        <taxon>Meloidogynidae</taxon>
        <taxon>Meloidogyninae</taxon>
        <taxon>Meloidogyne</taxon>
    </lineage>
</organism>
<feature type="region of interest" description="Disordered" evidence="1">
    <location>
        <begin position="1"/>
        <end position="67"/>
    </location>
</feature>
<name>A0A8S9ZJK2_9BILA</name>
<evidence type="ECO:0000313" key="4">
    <source>
        <dbReference type="Proteomes" id="UP000605970"/>
    </source>
</evidence>
<accession>A0A8S9ZJK2</accession>
<feature type="transmembrane region" description="Helical" evidence="2">
    <location>
        <begin position="96"/>
        <end position="115"/>
    </location>
</feature>
<keyword evidence="4" id="KW-1185">Reference proteome</keyword>
<keyword evidence="2" id="KW-0472">Membrane</keyword>
<evidence type="ECO:0008006" key="5">
    <source>
        <dbReference type="Google" id="ProtNLM"/>
    </source>
</evidence>
<dbReference type="OrthoDB" id="283575at2759"/>
<keyword evidence="2" id="KW-0812">Transmembrane</keyword>
<feature type="compositionally biased region" description="Basic and acidic residues" evidence="1">
    <location>
        <begin position="1"/>
        <end position="41"/>
    </location>
</feature>
<comment type="caution">
    <text evidence="3">The sequence shown here is derived from an EMBL/GenBank/DDBJ whole genome shotgun (WGS) entry which is preliminary data.</text>
</comment>
<proteinExistence type="predicted"/>
<dbReference type="AlphaFoldDB" id="A0A8S9ZJK2"/>
<reference evidence="3" key="1">
    <citation type="journal article" date="2020" name="Ecol. Evol.">
        <title>Genome structure and content of the rice root-knot nematode (Meloidogyne graminicola).</title>
        <authorList>
            <person name="Phan N.T."/>
            <person name="Danchin E.G.J."/>
            <person name="Klopp C."/>
            <person name="Perfus-Barbeoch L."/>
            <person name="Kozlowski D.K."/>
            <person name="Koutsovoulos G.D."/>
            <person name="Lopez-Roques C."/>
            <person name="Bouchez O."/>
            <person name="Zahm M."/>
            <person name="Besnard G."/>
            <person name="Bellafiore S."/>
        </authorList>
    </citation>
    <scope>NUCLEOTIDE SEQUENCE</scope>
    <source>
        <strain evidence="3">VN-18</strain>
    </source>
</reference>
<protein>
    <recommendedName>
        <fullName evidence="5">Transmembrane protein</fullName>
    </recommendedName>
</protein>
<keyword evidence="2" id="KW-1133">Transmembrane helix</keyword>
<gene>
    <name evidence="3" type="ORF">Mgra_00007038</name>
</gene>
<sequence length="187" mass="21380">MGNHFEEGEELSNHIEDKKDKNENKELTDGNGIENEHKENDIDGGSLNENSNIGESMKRTSKYSTTTSSSDNLRIFVLLGIITSLGKFFYFLNNFFFEVLLVTIALGSIFSARYVKRSRQLHGKYQPAAYEMQTQQRENRYQTSINYSSTQTSLYRQPSSPLPSANNNNFVQQPQINATFGKEERLI</sequence>
<evidence type="ECO:0000313" key="3">
    <source>
        <dbReference type="EMBL" id="KAF7633545.1"/>
    </source>
</evidence>